<dbReference type="PANTHER" id="PTHR34287">
    <property type="entry name" value="OS06G0551500 PROTEIN-RELATED"/>
    <property type="match status" value="1"/>
</dbReference>
<dbReference type="Proteomes" id="UP000228380">
    <property type="component" value="Unplaced"/>
</dbReference>
<name>A0A8B7CG87_PHODC</name>
<dbReference type="GeneID" id="103713526"/>
<dbReference type="KEGG" id="pda:103713526"/>
<dbReference type="AlphaFoldDB" id="A0A8B7CG87"/>
<proteinExistence type="predicted"/>
<dbReference type="OrthoDB" id="1678883at2759"/>
<evidence type="ECO:0000313" key="1">
    <source>
        <dbReference type="Proteomes" id="UP000228380"/>
    </source>
</evidence>
<dbReference type="PANTHER" id="PTHR34287:SF4">
    <property type="entry name" value="OS04G0504200 PROTEIN"/>
    <property type="match status" value="1"/>
</dbReference>
<gene>
    <name evidence="2" type="primary">LOC103713526</name>
</gene>
<sequence length="133" mass="15112">MIVERLITVEYLDPSMSQELIGKFPDATAFDFDYSQSGIWSPLLPRGRHSSSSVFPMESHKKLSDAPGILSPGILRKVKGKISKKHKKHMVAPKRLDFSTSPTPKKGWNKVLRAAVKRFKIHRSPWQMMLPTL</sequence>
<evidence type="ECO:0000313" key="2">
    <source>
        <dbReference type="RefSeq" id="XP_008798710.1"/>
    </source>
</evidence>
<accession>A0A8B7CG87</accession>
<organism evidence="1 2">
    <name type="scientific">Phoenix dactylifera</name>
    <name type="common">Date palm</name>
    <dbReference type="NCBI Taxonomy" id="42345"/>
    <lineage>
        <taxon>Eukaryota</taxon>
        <taxon>Viridiplantae</taxon>
        <taxon>Streptophyta</taxon>
        <taxon>Embryophyta</taxon>
        <taxon>Tracheophyta</taxon>
        <taxon>Spermatophyta</taxon>
        <taxon>Magnoliopsida</taxon>
        <taxon>Liliopsida</taxon>
        <taxon>Arecaceae</taxon>
        <taxon>Coryphoideae</taxon>
        <taxon>Phoeniceae</taxon>
        <taxon>Phoenix</taxon>
    </lineage>
</organism>
<dbReference type="RefSeq" id="XP_008798710.1">
    <property type="nucleotide sequence ID" value="XM_008800488.3"/>
</dbReference>
<reference evidence="2" key="1">
    <citation type="submission" date="2025-08" db="UniProtKB">
        <authorList>
            <consortium name="RefSeq"/>
        </authorList>
    </citation>
    <scope>IDENTIFICATION</scope>
    <source>
        <tissue evidence="2">Young leaves</tissue>
    </source>
</reference>
<protein>
    <submittedName>
        <fullName evidence="2">Uncharacterized protein LOC103713526</fullName>
    </submittedName>
</protein>
<keyword evidence="1" id="KW-1185">Reference proteome</keyword>